<dbReference type="STRING" id="375175.AYR53_08095"/>
<accession>A0A192H1M8</accession>
<dbReference type="AlphaFoldDB" id="A0A192H1M8"/>
<dbReference type="InterPro" id="IPR009928">
    <property type="entry name" value="DnaI_N"/>
</dbReference>
<sequence length="311" mass="35672">MEDMGKNLRILMNRRNLNQHYDELMARVMKDTDVQQFITANQKAIDQATIDRSAAKLYEFVTEKHKFLSDKASLAPGYEPKLFLNHHFIDVTYVPTAELVAEQKDNALRSRVHSINMPKNIQAARLDQFYPENRTGALQAGVTFVTDYIKEPKKFHQGLYLYGSFGVGKTYLLGAIAHELAVNGFQTTLLHFPTFAVEMKNAIGQNNLMEKIDVIKKAPILMLDDIGADSMSSWIRDDVLGVILQFRMQEELTTFFSSNFSMQALEKEHLTVSQRGENEPLKAKRIMERVRFLSQEVELLGQNRRLKPKNN</sequence>
<dbReference type="NCBIfam" id="NF006505">
    <property type="entry name" value="PRK08939.1"/>
    <property type="match status" value="1"/>
</dbReference>
<dbReference type="GO" id="GO:0006260">
    <property type="term" value="P:DNA replication"/>
    <property type="evidence" value="ECO:0007669"/>
    <property type="project" value="TreeGrafter"/>
</dbReference>
<dbReference type="RefSeq" id="WP_068280844.1">
    <property type="nucleotide sequence ID" value="NZ_CP014873.1"/>
</dbReference>
<dbReference type="PANTHER" id="PTHR30050:SF8">
    <property type="entry name" value="PRIMOSOMAL PROTEIN DNAI"/>
    <property type="match status" value="1"/>
</dbReference>
<dbReference type="GO" id="GO:0005524">
    <property type="term" value="F:ATP binding"/>
    <property type="evidence" value="ECO:0007669"/>
    <property type="project" value="InterPro"/>
</dbReference>
<dbReference type="PANTHER" id="PTHR30050">
    <property type="entry name" value="CHROMOSOMAL REPLICATION INITIATOR PROTEIN DNAA"/>
    <property type="match status" value="1"/>
</dbReference>
<dbReference type="InterPro" id="IPR027417">
    <property type="entry name" value="P-loop_NTPase"/>
</dbReference>
<feature type="domain" description="IstB-like ATP-binding" evidence="1">
    <location>
        <begin position="156"/>
        <end position="307"/>
    </location>
</feature>
<gene>
    <name evidence="3" type="ORF">AYR53_08095</name>
</gene>
<protein>
    <submittedName>
        <fullName evidence="3">Primosomal protein DnaI</fullName>
    </submittedName>
</protein>
<dbReference type="Proteomes" id="UP000078582">
    <property type="component" value="Chromosome"/>
</dbReference>
<dbReference type="GeneID" id="42982214"/>
<feature type="domain" description="Primosomal DnaI N-terminal" evidence="2">
    <location>
        <begin position="1"/>
        <end position="93"/>
    </location>
</feature>
<dbReference type="Pfam" id="PF07319">
    <property type="entry name" value="DnaI_N"/>
    <property type="match status" value="1"/>
</dbReference>
<organism evidence="3 4">
    <name type="scientific">Loigolactobacillus backii</name>
    <dbReference type="NCBI Taxonomy" id="375175"/>
    <lineage>
        <taxon>Bacteria</taxon>
        <taxon>Bacillati</taxon>
        <taxon>Bacillota</taxon>
        <taxon>Bacilli</taxon>
        <taxon>Lactobacillales</taxon>
        <taxon>Lactobacillaceae</taxon>
        <taxon>Loigolactobacillus</taxon>
    </lineage>
</organism>
<name>A0A192H1M8_9LACO</name>
<evidence type="ECO:0000313" key="4">
    <source>
        <dbReference type="Proteomes" id="UP000078582"/>
    </source>
</evidence>
<evidence type="ECO:0000259" key="1">
    <source>
        <dbReference type="Pfam" id="PF01695"/>
    </source>
</evidence>
<proteinExistence type="predicted"/>
<evidence type="ECO:0000259" key="2">
    <source>
        <dbReference type="Pfam" id="PF07319"/>
    </source>
</evidence>
<evidence type="ECO:0000313" key="3">
    <source>
        <dbReference type="EMBL" id="ANK62714.1"/>
    </source>
</evidence>
<dbReference type="InterPro" id="IPR002611">
    <property type="entry name" value="IstB_ATP-bd"/>
</dbReference>
<dbReference type="CDD" id="cd00009">
    <property type="entry name" value="AAA"/>
    <property type="match status" value="1"/>
</dbReference>
<dbReference type="Pfam" id="PF01695">
    <property type="entry name" value="IstB_IS21"/>
    <property type="match status" value="1"/>
</dbReference>
<dbReference type="OrthoDB" id="61127at2"/>
<keyword evidence="4" id="KW-1185">Reference proteome</keyword>
<dbReference type="Gene3D" id="3.40.50.300">
    <property type="entry name" value="P-loop containing nucleotide triphosphate hydrolases"/>
    <property type="match status" value="1"/>
</dbReference>
<dbReference type="EMBL" id="CP014873">
    <property type="protein sequence ID" value="ANK62714.1"/>
    <property type="molecule type" value="Genomic_DNA"/>
</dbReference>
<reference evidence="3 4" key="1">
    <citation type="submission" date="2016-03" db="EMBL/GenBank/DDBJ databases">
        <title>Pediococcus and Lactobacillus from brewery environment - whole genome sequencing and assembly.</title>
        <authorList>
            <person name="Behr J."/>
            <person name="Geissler A.J."/>
            <person name="Vogel R.F."/>
        </authorList>
    </citation>
    <scope>NUCLEOTIDE SEQUENCE [LARGE SCALE GENOMIC DNA]</scope>
    <source>
        <strain evidence="3 4">TMW 1.1989</strain>
    </source>
</reference>
<dbReference type="SUPFAM" id="SSF52540">
    <property type="entry name" value="P-loop containing nucleoside triphosphate hydrolases"/>
    <property type="match status" value="1"/>
</dbReference>